<dbReference type="Pfam" id="PF03600">
    <property type="entry name" value="CitMHS"/>
    <property type="match status" value="1"/>
</dbReference>
<proteinExistence type="predicted"/>
<evidence type="ECO:0000256" key="3">
    <source>
        <dbReference type="ARBA" id="ARBA00022692"/>
    </source>
</evidence>
<feature type="transmembrane region" description="Helical" evidence="7">
    <location>
        <begin position="487"/>
        <end position="520"/>
    </location>
</feature>
<keyword evidence="5 7" id="KW-1133">Transmembrane helix</keyword>
<evidence type="ECO:0000256" key="6">
    <source>
        <dbReference type="ARBA" id="ARBA00023136"/>
    </source>
</evidence>
<evidence type="ECO:0000256" key="2">
    <source>
        <dbReference type="ARBA" id="ARBA00022448"/>
    </source>
</evidence>
<dbReference type="InterPro" id="IPR051679">
    <property type="entry name" value="DASS-Related_Transporters"/>
</dbReference>
<dbReference type="PROSITE" id="PS01271">
    <property type="entry name" value="NA_SULFATE"/>
    <property type="match status" value="1"/>
</dbReference>
<feature type="transmembrane region" description="Helical" evidence="7">
    <location>
        <begin position="572"/>
        <end position="592"/>
    </location>
</feature>
<organism evidence="9 10">
    <name type="scientific">Aliibacillus thermotolerans</name>
    <dbReference type="NCBI Taxonomy" id="1834418"/>
    <lineage>
        <taxon>Bacteria</taxon>
        <taxon>Bacillati</taxon>
        <taxon>Bacillota</taxon>
        <taxon>Bacilli</taxon>
        <taxon>Bacillales</taxon>
        <taxon>Bacillaceae</taxon>
        <taxon>Aliibacillus</taxon>
    </lineage>
</organism>
<dbReference type="EMBL" id="JBHSPF010000007">
    <property type="protein sequence ID" value="MFC5627587.1"/>
    <property type="molecule type" value="Genomic_DNA"/>
</dbReference>
<keyword evidence="2" id="KW-0813">Transport</keyword>
<dbReference type="Proteomes" id="UP001596143">
    <property type="component" value="Unassembled WGS sequence"/>
</dbReference>
<dbReference type="InterPro" id="IPR004680">
    <property type="entry name" value="Cit_transptr-like_dom"/>
</dbReference>
<evidence type="ECO:0000256" key="1">
    <source>
        <dbReference type="ARBA" id="ARBA00004141"/>
    </source>
</evidence>
<feature type="domain" description="RCK C-terminal" evidence="8">
    <location>
        <begin position="206"/>
        <end position="291"/>
    </location>
</feature>
<reference evidence="10" key="1">
    <citation type="journal article" date="2019" name="Int. J. Syst. Evol. Microbiol.">
        <title>The Global Catalogue of Microorganisms (GCM) 10K type strain sequencing project: providing services to taxonomists for standard genome sequencing and annotation.</title>
        <authorList>
            <consortium name="The Broad Institute Genomics Platform"/>
            <consortium name="The Broad Institute Genome Sequencing Center for Infectious Disease"/>
            <person name="Wu L."/>
            <person name="Ma J."/>
        </authorList>
    </citation>
    <scope>NUCLEOTIDE SEQUENCE [LARGE SCALE GENOMIC DNA]</scope>
    <source>
        <strain evidence="10">CGMCC 1.15790</strain>
    </source>
</reference>
<dbReference type="Pfam" id="PF02080">
    <property type="entry name" value="TrkA_C"/>
    <property type="match status" value="2"/>
</dbReference>
<dbReference type="SUPFAM" id="SSF116726">
    <property type="entry name" value="TrkA C-terminal domain-like"/>
    <property type="match status" value="2"/>
</dbReference>
<comment type="subcellular location">
    <subcellularLocation>
        <location evidence="1">Membrane</location>
        <topology evidence="1">Multi-pass membrane protein</topology>
    </subcellularLocation>
</comment>
<protein>
    <submittedName>
        <fullName evidence="9">SLC13 family permease</fullName>
    </submittedName>
</protein>
<sequence length="593" mass="65771">MTWEIVFTLFFIGLMLIGLIFEIASPFIVIFFTLTIFVITGIVSIEEALSGFANEALWTIAMLFIIAGTIKKSGIIDQIISRLLQRQGTVKKTLLKLLPPIAGLSAFLNNTPIVITLTPILRDWCEKNNIPPSKLLIPLSYATILGGTITLMGTSTNLIIHELMIENGLQGFSIFTPLAIVGIPITVLGIGYLICIGHKFLPSHKPIKDTVAEQSREYLGEVVIEKNFPFTYLTIDDAGLRNLKGIYFISLLRGKKRITPLKSTTIVQPGDRLTFTGDLSSIAELQSIKGLQIETNSDMDISDLCNNHTNFVEAVVSHHSTLLYQKLKDTQFRAKYDAVVIAVHRKNERIHSKIGDIILKPGDTLLMLTGSDFQKNSGKDDDFYVVTPVKRTSYTKSNSKRGWFAIAIFLAMITLVTFQILSMFMALLITISCFFLFRMFKPSEAKHYIQLHVLMIIACSLGVGKALTNSGTAQWVADKLLYLTEPFGVLMILISVYFITMMFTEFITNNATAVLMFPIAMEISNVVSLDPLVLAVIVTIAASASFATPIGYQTNLIVYGPGGYSFKDFLKAGIPLNMMTMIATVTIVYLFWV</sequence>
<evidence type="ECO:0000313" key="9">
    <source>
        <dbReference type="EMBL" id="MFC5627587.1"/>
    </source>
</evidence>
<accession>A0ABW0U490</accession>
<dbReference type="RefSeq" id="WP_270895534.1">
    <property type="nucleotide sequence ID" value="NZ_JBHSPF010000007.1"/>
</dbReference>
<dbReference type="PANTHER" id="PTHR43652:SF2">
    <property type="entry name" value="BASIC AMINO ACID ANTIPORTER YFCC-RELATED"/>
    <property type="match status" value="1"/>
</dbReference>
<keyword evidence="4" id="KW-0677">Repeat</keyword>
<feature type="transmembrane region" description="Helical" evidence="7">
    <location>
        <begin position="6"/>
        <end position="21"/>
    </location>
</feature>
<dbReference type="PROSITE" id="PS51202">
    <property type="entry name" value="RCK_C"/>
    <property type="match status" value="2"/>
</dbReference>
<feature type="transmembrane region" description="Helical" evidence="7">
    <location>
        <begin position="57"/>
        <end position="76"/>
    </location>
</feature>
<evidence type="ECO:0000259" key="8">
    <source>
        <dbReference type="PROSITE" id="PS51202"/>
    </source>
</evidence>
<gene>
    <name evidence="9" type="ORF">ACFPTR_01575</name>
</gene>
<feature type="transmembrane region" description="Helical" evidence="7">
    <location>
        <begin position="532"/>
        <end position="552"/>
    </location>
</feature>
<feature type="transmembrane region" description="Helical" evidence="7">
    <location>
        <begin position="448"/>
        <end position="467"/>
    </location>
</feature>
<evidence type="ECO:0000256" key="4">
    <source>
        <dbReference type="ARBA" id="ARBA00022737"/>
    </source>
</evidence>
<feature type="domain" description="RCK C-terminal" evidence="8">
    <location>
        <begin position="299"/>
        <end position="383"/>
    </location>
</feature>
<dbReference type="Gene3D" id="3.30.70.1450">
    <property type="entry name" value="Regulator of K+ conductance, C-terminal domain"/>
    <property type="match status" value="2"/>
</dbReference>
<dbReference type="InterPro" id="IPR006037">
    <property type="entry name" value="RCK_C"/>
</dbReference>
<keyword evidence="6 7" id="KW-0472">Membrane</keyword>
<evidence type="ECO:0000313" key="10">
    <source>
        <dbReference type="Proteomes" id="UP001596143"/>
    </source>
</evidence>
<feature type="transmembrane region" description="Helical" evidence="7">
    <location>
        <begin position="141"/>
        <end position="160"/>
    </location>
</feature>
<dbReference type="PANTHER" id="PTHR43652">
    <property type="entry name" value="BASIC AMINO ACID ANTIPORTER YFCC-RELATED"/>
    <property type="match status" value="1"/>
</dbReference>
<feature type="transmembrane region" description="Helical" evidence="7">
    <location>
        <begin position="172"/>
        <end position="194"/>
    </location>
</feature>
<evidence type="ECO:0000256" key="7">
    <source>
        <dbReference type="SAM" id="Phobius"/>
    </source>
</evidence>
<keyword evidence="3 7" id="KW-0812">Transmembrane</keyword>
<keyword evidence="10" id="KW-1185">Reference proteome</keyword>
<name>A0ABW0U490_9BACI</name>
<dbReference type="InterPro" id="IPR031312">
    <property type="entry name" value="Na/sul_symport_CS"/>
</dbReference>
<comment type="caution">
    <text evidence="9">The sequence shown here is derived from an EMBL/GenBank/DDBJ whole genome shotgun (WGS) entry which is preliminary data.</text>
</comment>
<dbReference type="InterPro" id="IPR036721">
    <property type="entry name" value="RCK_C_sf"/>
</dbReference>
<evidence type="ECO:0000256" key="5">
    <source>
        <dbReference type="ARBA" id="ARBA00022989"/>
    </source>
</evidence>
<feature type="transmembrane region" description="Helical" evidence="7">
    <location>
        <begin position="403"/>
        <end position="436"/>
    </location>
</feature>